<evidence type="ECO:0008006" key="4">
    <source>
        <dbReference type="Google" id="ProtNLM"/>
    </source>
</evidence>
<dbReference type="SUPFAM" id="SSF140860">
    <property type="entry name" value="Pseudo ankyrin repeat-like"/>
    <property type="match status" value="1"/>
</dbReference>
<sequence>MSSTFTAIQQQQQQQQEPVVTNQHHHNSLVIKSVLKNRYLLRNITKHFYLYDHLDQKNNFDCFLSTLNNNNNNNNNNTDTPLSSTRQQQQSSFSSLSTSSSSSLICRDTQIFKYGDITDLNWVCQNRYFSLLIYKLEELHKSKSKRSGSQSAKSKEIVIKDESIALVCQYLSDLSMIQKIAGLLSFRMFTRDAYIAAASNENTLVFQFIEKSWIQYAQNLNIRRDTVSLALCGALERPNLETVRHIVSKHSLLLEGSLNNQYINAQLLHPDLDQYKSFLNHQEQEKDIEPESSTLKQYFKSKYTTFIQLMTIDSFKVLANNQLLDNIKERYQFHDILIQYSELLINHLYNHLIINNNNNNNQQQKIIMHSDITILHYIYFKNYDQQQLIDHPSQFNLDQIINYIHTGVTVELTETQEIVALLAEVISRIPGLYGYRYIKKDIEQFQVDLPEKMVILMLAAGSNHLIDLLLENTLVYPAKSTIGNRSETTLRQGVEQFIIGKAIQYAKPEQMEYLQQQRFSTFFTAIGPSSQPFSSLLSLACDHYNLGLVSVLLSKAGLEPIANFNLSNIVIKLIEYNVHLLVIFRLVERLYFATFVNNNNNCPPIATNIRSSLKHVVSYLQEKVNSETIMTRQSYQHYLTTLMHNIMAMACYFGRLEVVQFIHSIHPDPFTSTTTNTNGMVMNCLVRGGVYRVDEILEFFKQSNRYDPVTQPTYRLLGQIGKVDLLKSIIEHVKNPSSLILSATFEEAIIHGRIDIVRFIHESYPTHYVNNVALAITHGHLDIVQFMVEDGYKNDRLGIKLHKIEELAIKHSRMEIYEYAIQKGLQKKEINQKKDINQNNNQNQNKKNNNNNNNKKNNDKKKKNKNKK</sequence>
<dbReference type="AlphaFoldDB" id="F4PNE4"/>
<dbReference type="InterPro" id="IPR036770">
    <property type="entry name" value="Ankyrin_rpt-contain_sf"/>
</dbReference>
<organism evidence="2 3">
    <name type="scientific">Cavenderia fasciculata</name>
    <name type="common">Slime mold</name>
    <name type="synonym">Dictyostelium fasciculatum</name>
    <dbReference type="NCBI Taxonomy" id="261658"/>
    <lineage>
        <taxon>Eukaryota</taxon>
        <taxon>Amoebozoa</taxon>
        <taxon>Evosea</taxon>
        <taxon>Eumycetozoa</taxon>
        <taxon>Dictyostelia</taxon>
        <taxon>Acytosteliales</taxon>
        <taxon>Cavenderiaceae</taxon>
        <taxon>Cavenderia</taxon>
    </lineage>
</organism>
<dbReference type="OMA" id="DINDTEW"/>
<gene>
    <name evidence="2" type="ORF">DFA_05127</name>
</gene>
<name>F4PNE4_CACFS</name>
<dbReference type="KEGG" id="dfa:DFA_05127"/>
<dbReference type="EMBL" id="GL883008">
    <property type="protein sequence ID" value="EGG22997.1"/>
    <property type="molecule type" value="Genomic_DNA"/>
</dbReference>
<feature type="region of interest" description="Disordered" evidence="1">
    <location>
        <begin position="1"/>
        <end position="22"/>
    </location>
</feature>
<evidence type="ECO:0000256" key="1">
    <source>
        <dbReference type="SAM" id="MobiDB-lite"/>
    </source>
</evidence>
<dbReference type="PANTHER" id="PTHR23353">
    <property type="entry name" value="RAB-GAP/TBC-RELATED"/>
    <property type="match status" value="1"/>
</dbReference>
<feature type="compositionally biased region" description="Low complexity" evidence="1">
    <location>
        <begin position="837"/>
        <end position="855"/>
    </location>
</feature>
<feature type="compositionally biased region" description="Basic residues" evidence="1">
    <location>
        <begin position="858"/>
        <end position="868"/>
    </location>
</feature>
<proteinExistence type="predicted"/>
<evidence type="ECO:0000313" key="2">
    <source>
        <dbReference type="EMBL" id="EGG22997.1"/>
    </source>
</evidence>
<dbReference type="GeneID" id="14875586"/>
<dbReference type="InterPro" id="IPR053019">
    <property type="entry name" value="GATA_zinc_finger"/>
</dbReference>
<feature type="region of interest" description="Disordered" evidence="1">
    <location>
        <begin position="836"/>
        <end position="868"/>
    </location>
</feature>
<reference evidence="3" key="1">
    <citation type="journal article" date="2011" name="Genome Res.">
        <title>Phylogeny-wide analysis of social amoeba genomes highlights ancient origins for complex intercellular communication.</title>
        <authorList>
            <person name="Heidel A.J."/>
            <person name="Lawal H.M."/>
            <person name="Felder M."/>
            <person name="Schilde C."/>
            <person name="Helps N.R."/>
            <person name="Tunggal B."/>
            <person name="Rivero F."/>
            <person name="John U."/>
            <person name="Schleicher M."/>
            <person name="Eichinger L."/>
            <person name="Platzer M."/>
            <person name="Noegel A.A."/>
            <person name="Schaap P."/>
            <person name="Gloeckner G."/>
        </authorList>
    </citation>
    <scope>NUCLEOTIDE SEQUENCE [LARGE SCALE GENOMIC DNA]</scope>
    <source>
        <strain evidence="3">SH3</strain>
    </source>
</reference>
<feature type="region of interest" description="Disordered" evidence="1">
    <location>
        <begin position="72"/>
        <end position="100"/>
    </location>
</feature>
<protein>
    <recommendedName>
        <fullName evidence="4">Ankyrin repeat-containing protein</fullName>
    </recommendedName>
</protein>
<dbReference type="Gene3D" id="1.25.40.20">
    <property type="entry name" value="Ankyrin repeat-containing domain"/>
    <property type="match status" value="1"/>
</dbReference>
<dbReference type="Proteomes" id="UP000007797">
    <property type="component" value="Unassembled WGS sequence"/>
</dbReference>
<accession>F4PNE4</accession>
<evidence type="ECO:0000313" key="3">
    <source>
        <dbReference type="Proteomes" id="UP000007797"/>
    </source>
</evidence>
<keyword evidence="3" id="KW-1185">Reference proteome</keyword>
<dbReference type="RefSeq" id="XP_004360848.1">
    <property type="nucleotide sequence ID" value="XM_004360791.1"/>
</dbReference>